<protein>
    <submittedName>
        <fullName evidence="1">Uncharacterized protein</fullName>
    </submittedName>
</protein>
<name>A0A101LU52_PICGL</name>
<gene>
    <name evidence="1" type="ORF">ABT39_MTgene2682</name>
</gene>
<proteinExistence type="predicted"/>
<reference evidence="1" key="1">
    <citation type="journal article" date="2015" name="Genome Biol. Evol.">
        <title>Organellar Genomes of White Spruce (Picea glauca): Assembly and Annotation.</title>
        <authorList>
            <person name="Jackman S.D."/>
            <person name="Warren R.L."/>
            <person name="Gibb E.A."/>
            <person name="Vandervalk B.P."/>
            <person name="Mohamadi H."/>
            <person name="Chu J."/>
            <person name="Raymond A."/>
            <person name="Pleasance S."/>
            <person name="Coope R."/>
            <person name="Wildung M.R."/>
            <person name="Ritland C.E."/>
            <person name="Bousquet J."/>
            <person name="Jones S.J."/>
            <person name="Bohlmann J."/>
            <person name="Birol I."/>
        </authorList>
    </citation>
    <scope>NUCLEOTIDE SEQUENCE [LARGE SCALE GENOMIC DNA]</scope>
    <source>
        <tissue evidence="1">Flushing bud</tissue>
    </source>
</reference>
<organism evidence="1">
    <name type="scientific">Picea glauca</name>
    <name type="common">White spruce</name>
    <name type="synonym">Pinus glauca</name>
    <dbReference type="NCBI Taxonomy" id="3330"/>
    <lineage>
        <taxon>Eukaryota</taxon>
        <taxon>Viridiplantae</taxon>
        <taxon>Streptophyta</taxon>
        <taxon>Embryophyta</taxon>
        <taxon>Tracheophyta</taxon>
        <taxon>Spermatophyta</taxon>
        <taxon>Pinopsida</taxon>
        <taxon>Pinidae</taxon>
        <taxon>Conifers I</taxon>
        <taxon>Pinales</taxon>
        <taxon>Pinaceae</taxon>
        <taxon>Picea</taxon>
    </lineage>
</organism>
<geneLocation type="mitochondrion" evidence="1"/>
<keyword evidence="1" id="KW-0496">Mitochondrion</keyword>
<evidence type="ECO:0000313" key="1">
    <source>
        <dbReference type="EMBL" id="KUM45415.1"/>
    </source>
</evidence>
<dbReference type="EMBL" id="LKAM01000019">
    <property type="protein sequence ID" value="KUM45415.1"/>
    <property type="molecule type" value="Genomic_DNA"/>
</dbReference>
<sequence>MGSISSATSLTALRSKLFGSLTSFPSLRSFLFTRGTGQSNYSTAGSHFRMILFKYQAGAYKGIGSESS</sequence>
<accession>A0A101LU52</accession>
<dbReference type="AlphaFoldDB" id="A0A101LU52"/>
<comment type="caution">
    <text evidence="1">The sequence shown here is derived from an EMBL/GenBank/DDBJ whole genome shotgun (WGS) entry which is preliminary data.</text>
</comment>